<proteinExistence type="predicted"/>
<dbReference type="Proteomes" id="UP000692954">
    <property type="component" value="Unassembled WGS sequence"/>
</dbReference>
<name>A0A8S1PVK4_9CILI</name>
<accession>A0A8S1PVK4</accession>
<sequence>MSKKHLVEEMIIIREEMRNINNRIQTTNSTKIFEFTPHQNKNQKIRKYCYQLIALKPKLFIKYFISEQYIHELLKKMDYEKLLQISLKFIVKYLQCQENSEIQQNHSNSPNNIKDVQKVNKIIRDIVSPIKTKIISQSQFFDNQLKNINKSCQTLPQNQESQSKNNFNLGIRQQSSILSSIQQDNINSPKFNENIINAINEISFERSSIKKDNQNMKQIDQQFDNQNQKLNHSQINNYKQMDQDISVITTPKQKEFENYKQTLNTSMNSSFKDTKRKFQNKSLLELKNLEKLDDKRFPKKEIPYTMLSVDYVRKRRKTPEKNRGFNIITNY</sequence>
<dbReference type="OrthoDB" id="297512at2759"/>
<evidence type="ECO:0000313" key="1">
    <source>
        <dbReference type="EMBL" id="CAD8107102.1"/>
    </source>
</evidence>
<dbReference type="AlphaFoldDB" id="A0A8S1PVK4"/>
<keyword evidence="2" id="KW-1185">Reference proteome</keyword>
<comment type="caution">
    <text evidence="1">The sequence shown here is derived from an EMBL/GenBank/DDBJ whole genome shotgun (WGS) entry which is preliminary data.</text>
</comment>
<dbReference type="EMBL" id="CAJJDN010000088">
    <property type="protein sequence ID" value="CAD8107102.1"/>
    <property type="molecule type" value="Genomic_DNA"/>
</dbReference>
<evidence type="ECO:0000313" key="2">
    <source>
        <dbReference type="Proteomes" id="UP000692954"/>
    </source>
</evidence>
<gene>
    <name evidence="1" type="ORF">PSON_ATCC_30995.1.T0880116</name>
</gene>
<organism evidence="1 2">
    <name type="scientific">Paramecium sonneborni</name>
    <dbReference type="NCBI Taxonomy" id="65129"/>
    <lineage>
        <taxon>Eukaryota</taxon>
        <taxon>Sar</taxon>
        <taxon>Alveolata</taxon>
        <taxon>Ciliophora</taxon>
        <taxon>Intramacronucleata</taxon>
        <taxon>Oligohymenophorea</taxon>
        <taxon>Peniculida</taxon>
        <taxon>Parameciidae</taxon>
        <taxon>Paramecium</taxon>
    </lineage>
</organism>
<reference evidence="1" key="1">
    <citation type="submission" date="2021-01" db="EMBL/GenBank/DDBJ databases">
        <authorList>
            <consortium name="Genoscope - CEA"/>
            <person name="William W."/>
        </authorList>
    </citation>
    <scope>NUCLEOTIDE SEQUENCE</scope>
</reference>
<protein>
    <submittedName>
        <fullName evidence="1">Uncharacterized protein</fullName>
    </submittedName>
</protein>